<dbReference type="InterPro" id="IPR050547">
    <property type="entry name" value="DEAD_box_RNA_helicases"/>
</dbReference>
<dbReference type="AlphaFoldDB" id="A0A419UZN9"/>
<dbReference type="RefSeq" id="WP_120193700.1">
    <property type="nucleotide sequence ID" value="NZ_RAPK01000010.1"/>
</dbReference>
<dbReference type="EMBL" id="RAPK01000010">
    <property type="protein sequence ID" value="RKD71144.1"/>
    <property type="molecule type" value="Genomic_DNA"/>
</dbReference>
<dbReference type="InterPro" id="IPR044742">
    <property type="entry name" value="DEAD/DEAH_RhlB"/>
</dbReference>
<dbReference type="PROSITE" id="PS51192">
    <property type="entry name" value="HELICASE_ATP_BIND_1"/>
    <property type="match status" value="1"/>
</dbReference>
<dbReference type="PROSITE" id="PS51193">
    <property type="entry name" value="HELICASE_ATP_BIND_2"/>
    <property type="match status" value="1"/>
</dbReference>
<feature type="domain" description="Helicase ATP-binding" evidence="5">
    <location>
        <begin position="35"/>
        <end position="205"/>
    </location>
</feature>
<keyword evidence="3 8" id="KW-0347">Helicase</keyword>
<evidence type="ECO:0000259" key="7">
    <source>
        <dbReference type="PROSITE" id="PS51194"/>
    </source>
</evidence>
<dbReference type="SUPFAM" id="SSF52540">
    <property type="entry name" value="P-loop containing nucleoside triphosphate hydrolases"/>
    <property type="match status" value="1"/>
</dbReference>
<gene>
    <name evidence="8" type="ORF">ATL39_2538</name>
</gene>
<keyword evidence="1" id="KW-0547">Nucleotide-binding</keyword>
<name>A0A419UZN9_9BACL</name>
<dbReference type="SMART" id="SM00490">
    <property type="entry name" value="HELICc"/>
    <property type="match status" value="1"/>
</dbReference>
<evidence type="ECO:0000256" key="3">
    <source>
        <dbReference type="ARBA" id="ARBA00022806"/>
    </source>
</evidence>
<feature type="domain" description="Helicase ATP-binding" evidence="6">
    <location>
        <begin position="1"/>
        <end position="291"/>
    </location>
</feature>
<dbReference type="GO" id="GO:0003724">
    <property type="term" value="F:RNA helicase activity"/>
    <property type="evidence" value="ECO:0007669"/>
    <property type="project" value="TreeGrafter"/>
</dbReference>
<dbReference type="OrthoDB" id="9805696at2"/>
<evidence type="ECO:0000313" key="9">
    <source>
        <dbReference type="Proteomes" id="UP000285120"/>
    </source>
</evidence>
<keyword evidence="9" id="KW-1185">Reference proteome</keyword>
<evidence type="ECO:0000313" key="8">
    <source>
        <dbReference type="EMBL" id="RKD71144.1"/>
    </source>
</evidence>
<dbReference type="PANTHER" id="PTHR47963">
    <property type="entry name" value="DEAD-BOX ATP-DEPENDENT RNA HELICASE 47, MITOCHONDRIAL"/>
    <property type="match status" value="1"/>
</dbReference>
<dbReference type="SMART" id="SM00487">
    <property type="entry name" value="DEXDc"/>
    <property type="match status" value="1"/>
</dbReference>
<reference evidence="8 9" key="1">
    <citation type="submission" date="2018-09" db="EMBL/GenBank/DDBJ databases">
        <title>Genomic Encyclopedia of Archaeal and Bacterial Type Strains, Phase II (KMG-II): from individual species to whole genera.</title>
        <authorList>
            <person name="Goeker M."/>
        </authorList>
    </citation>
    <scope>NUCLEOTIDE SEQUENCE [LARGE SCALE GENOMIC DNA]</scope>
    <source>
        <strain evidence="8 9">DSM 17008</strain>
    </source>
</reference>
<accession>A0A419UZN9</accession>
<dbReference type="InterPro" id="IPR014001">
    <property type="entry name" value="Helicase_ATP-bd"/>
</dbReference>
<evidence type="ECO:0000256" key="4">
    <source>
        <dbReference type="ARBA" id="ARBA00022840"/>
    </source>
</evidence>
<dbReference type="GO" id="GO:0016787">
    <property type="term" value="F:hydrolase activity"/>
    <property type="evidence" value="ECO:0007669"/>
    <property type="project" value="UniProtKB-KW"/>
</dbReference>
<dbReference type="CDD" id="cd18787">
    <property type="entry name" value="SF2_C_DEAD"/>
    <property type="match status" value="1"/>
</dbReference>
<organism evidence="8 9">
    <name type="scientific">Sinobaca qinghaiensis</name>
    <dbReference type="NCBI Taxonomy" id="342944"/>
    <lineage>
        <taxon>Bacteria</taxon>
        <taxon>Bacillati</taxon>
        <taxon>Bacillota</taxon>
        <taxon>Bacilli</taxon>
        <taxon>Bacillales</taxon>
        <taxon>Sporolactobacillaceae</taxon>
        <taxon>Sinobaca</taxon>
    </lineage>
</organism>
<evidence type="ECO:0000259" key="6">
    <source>
        <dbReference type="PROSITE" id="PS51193"/>
    </source>
</evidence>
<dbReference type="InterPro" id="IPR001650">
    <property type="entry name" value="Helicase_C-like"/>
</dbReference>
<dbReference type="PANTHER" id="PTHR47963:SF7">
    <property type="entry name" value="ATP-DEPENDENT RNA HELICASE YFML-RELATED"/>
    <property type="match status" value="1"/>
</dbReference>
<dbReference type="GO" id="GO:0009409">
    <property type="term" value="P:response to cold"/>
    <property type="evidence" value="ECO:0007669"/>
    <property type="project" value="TreeGrafter"/>
</dbReference>
<proteinExistence type="predicted"/>
<dbReference type="InterPro" id="IPR011545">
    <property type="entry name" value="DEAD/DEAH_box_helicase_dom"/>
</dbReference>
<comment type="caution">
    <text evidence="8">The sequence shown here is derived from an EMBL/GenBank/DDBJ whole genome shotgun (WGS) entry which is preliminary data.</text>
</comment>
<dbReference type="GO" id="GO:0005829">
    <property type="term" value="C:cytosol"/>
    <property type="evidence" value="ECO:0007669"/>
    <property type="project" value="TreeGrafter"/>
</dbReference>
<dbReference type="InterPro" id="IPR014013">
    <property type="entry name" value="Helic_SF1/SF2_ATP-bd_DinG/Rad3"/>
</dbReference>
<dbReference type="Proteomes" id="UP000285120">
    <property type="component" value="Unassembled WGS sequence"/>
</dbReference>
<dbReference type="GO" id="GO:0005840">
    <property type="term" value="C:ribosome"/>
    <property type="evidence" value="ECO:0007669"/>
    <property type="project" value="TreeGrafter"/>
</dbReference>
<evidence type="ECO:0000259" key="5">
    <source>
        <dbReference type="PROSITE" id="PS51192"/>
    </source>
</evidence>
<evidence type="ECO:0000256" key="1">
    <source>
        <dbReference type="ARBA" id="ARBA00022741"/>
    </source>
</evidence>
<keyword evidence="4" id="KW-0067">ATP-binding</keyword>
<keyword evidence="2" id="KW-0378">Hydrolase</keyword>
<protein>
    <submittedName>
        <fullName evidence="8">Superfamily II DNA/RNA helicase</fullName>
    </submittedName>
</protein>
<dbReference type="GO" id="GO:0033592">
    <property type="term" value="F:RNA strand annealing activity"/>
    <property type="evidence" value="ECO:0007669"/>
    <property type="project" value="TreeGrafter"/>
</dbReference>
<feature type="domain" description="Helicase C-terminal" evidence="7">
    <location>
        <begin position="232"/>
        <end position="377"/>
    </location>
</feature>
<sequence length="377" mass="42657">MNNESPALDAFPSYIQDNWEKSSYTEWTPIQKKVIPPLFNGENALFHSPTGTGKTVAYLLPSLHKIDESVKQTQVLIVVPTRELAMQVAEQVKIWTQGSGIKSAAFIGGANIQRQLDKLKKTVHVVVGTPGRLDELKSRKKLKLHALQTFIADETDQLLQKENTKYMQSLLKDVKRETQLVYTSATVTKEVKAFAERTMDPYQLFSVEFTQEEKERITHLYIVSDERDKIDQMRKIVNAVGKQAIVFVNNADKLEEASGKMNYRNWSSKTLHAQSSKEEREKSLKAFRNEEIRLLLASDVAARGLDIEELPCVISLDLPFTKEQYTHRAGRTGRMGREGLVITLCTPREESIFKRIAKEADVHAVKAAIRGGELVEA</sequence>
<dbReference type="InterPro" id="IPR027417">
    <property type="entry name" value="P-loop_NTPase"/>
</dbReference>
<dbReference type="CDD" id="cd00268">
    <property type="entry name" value="DEADc"/>
    <property type="match status" value="1"/>
</dbReference>
<dbReference type="Gene3D" id="3.40.50.300">
    <property type="entry name" value="P-loop containing nucleotide triphosphate hydrolases"/>
    <property type="match status" value="2"/>
</dbReference>
<dbReference type="Pfam" id="PF00271">
    <property type="entry name" value="Helicase_C"/>
    <property type="match status" value="1"/>
</dbReference>
<dbReference type="PROSITE" id="PS51194">
    <property type="entry name" value="HELICASE_CTER"/>
    <property type="match status" value="1"/>
</dbReference>
<evidence type="ECO:0000256" key="2">
    <source>
        <dbReference type="ARBA" id="ARBA00022801"/>
    </source>
</evidence>
<dbReference type="Pfam" id="PF00270">
    <property type="entry name" value="DEAD"/>
    <property type="match status" value="1"/>
</dbReference>
<dbReference type="GO" id="GO:0005524">
    <property type="term" value="F:ATP binding"/>
    <property type="evidence" value="ECO:0007669"/>
    <property type="project" value="UniProtKB-KW"/>
</dbReference>